<dbReference type="Proteomes" id="UP000313359">
    <property type="component" value="Unassembled WGS sequence"/>
</dbReference>
<evidence type="ECO:0000256" key="1">
    <source>
        <dbReference type="SAM" id="SignalP"/>
    </source>
</evidence>
<keyword evidence="3" id="KW-1185">Reference proteome</keyword>
<protein>
    <recommendedName>
        <fullName evidence="4">REJ domain-containing protein</fullName>
    </recommendedName>
</protein>
<evidence type="ECO:0008006" key="4">
    <source>
        <dbReference type="Google" id="ProtNLM"/>
    </source>
</evidence>
<evidence type="ECO:0000313" key="2">
    <source>
        <dbReference type="EMBL" id="RPD56128.1"/>
    </source>
</evidence>
<organism evidence="2 3">
    <name type="scientific">Lentinus tigrinus ALCF2SS1-6</name>
    <dbReference type="NCBI Taxonomy" id="1328759"/>
    <lineage>
        <taxon>Eukaryota</taxon>
        <taxon>Fungi</taxon>
        <taxon>Dikarya</taxon>
        <taxon>Basidiomycota</taxon>
        <taxon>Agaricomycotina</taxon>
        <taxon>Agaricomycetes</taxon>
        <taxon>Polyporales</taxon>
        <taxon>Polyporaceae</taxon>
        <taxon>Lentinus</taxon>
    </lineage>
</organism>
<proteinExistence type="predicted"/>
<reference evidence="2" key="1">
    <citation type="journal article" date="2018" name="Genome Biol. Evol.">
        <title>Genomics and development of Lentinus tigrinus, a white-rot wood-decaying mushroom with dimorphic fruiting bodies.</title>
        <authorList>
            <person name="Wu B."/>
            <person name="Xu Z."/>
            <person name="Knudson A."/>
            <person name="Carlson A."/>
            <person name="Chen N."/>
            <person name="Kovaka S."/>
            <person name="LaButti K."/>
            <person name="Lipzen A."/>
            <person name="Pennachio C."/>
            <person name="Riley R."/>
            <person name="Schakwitz W."/>
            <person name="Umezawa K."/>
            <person name="Ohm R.A."/>
            <person name="Grigoriev I.V."/>
            <person name="Nagy L.G."/>
            <person name="Gibbons J."/>
            <person name="Hibbett D."/>
        </authorList>
    </citation>
    <scope>NUCLEOTIDE SEQUENCE [LARGE SCALE GENOMIC DNA]</scope>
    <source>
        <strain evidence="2">ALCF2SS1-6</strain>
    </source>
</reference>
<dbReference type="EMBL" id="ML122290">
    <property type="protein sequence ID" value="RPD56128.1"/>
    <property type="molecule type" value="Genomic_DNA"/>
</dbReference>
<gene>
    <name evidence="2" type="ORF">L227DRAFT_579097</name>
</gene>
<name>A0A5C2RYN6_9APHY</name>
<sequence>MQCPPARPRPALSLLSLPALSRALLTCSLCPRRLPSRSPLALSPRAPSSRSLLELSSRVLSSRTIFICSLLALLADSARPSALSSHTSPSRHTRISVSPPALFASTRLLSSGLFIDSPRPPLSSCSPCLVCSPTLLACSSALLLHTSALLLCPAHRCLPAILVRSPRVLSSPGRLSFICCIVM</sequence>
<feature type="chain" id="PRO_5022919721" description="REJ domain-containing protein" evidence="1">
    <location>
        <begin position="24"/>
        <end position="183"/>
    </location>
</feature>
<keyword evidence="1" id="KW-0732">Signal</keyword>
<evidence type="ECO:0000313" key="3">
    <source>
        <dbReference type="Proteomes" id="UP000313359"/>
    </source>
</evidence>
<dbReference type="AlphaFoldDB" id="A0A5C2RYN6"/>
<accession>A0A5C2RYN6</accession>
<feature type="signal peptide" evidence="1">
    <location>
        <begin position="1"/>
        <end position="23"/>
    </location>
</feature>